<organism evidence="1 2">
    <name type="scientific">Chamaesiphon minutus (strain ATCC 27169 / PCC 6605)</name>
    <dbReference type="NCBI Taxonomy" id="1173020"/>
    <lineage>
        <taxon>Bacteria</taxon>
        <taxon>Bacillati</taxon>
        <taxon>Cyanobacteriota</taxon>
        <taxon>Cyanophyceae</taxon>
        <taxon>Gomontiellales</taxon>
        <taxon>Chamaesiphonaceae</taxon>
        <taxon>Chamaesiphon</taxon>
    </lineage>
</organism>
<dbReference type="AlphaFoldDB" id="K9UG98"/>
<dbReference type="EMBL" id="CP003600">
    <property type="protein sequence ID" value="AFY94142.1"/>
    <property type="molecule type" value="Genomic_DNA"/>
</dbReference>
<proteinExistence type="predicted"/>
<dbReference type="KEGG" id="cmp:Cha6605_3122"/>
<accession>K9UG98</accession>
<evidence type="ECO:0000313" key="1">
    <source>
        <dbReference type="EMBL" id="AFY94142.1"/>
    </source>
</evidence>
<keyword evidence="2" id="KW-1185">Reference proteome</keyword>
<dbReference type="HOGENOM" id="CLU_745333_0_0_3"/>
<dbReference type="Proteomes" id="UP000010366">
    <property type="component" value="Chromosome"/>
</dbReference>
<name>K9UG98_CHAP6</name>
<sequence>MMGKKKLSTNWYVHHQDRMEWYESQAAAIDAIDLFIASYENGIWNDRTSYLSLGHADGEIVNSELFDRRNYTNSIVRSEIPSIFTIDIFIKTKENWIFKYGSALLQQSLKAGYECNAGYLAERLAFEYPGFVINELKYSRVDTPNERCFHACANYEYAHCSADRENYYITIDNYLGKYQLIKLIGSSLELSTVAVPIGSLDNKEDWIFEYGSNLLQQSFMAGYDCNDRYLQERVTRDYPGFKINYPKFKKVDSPSEFCLYACFGYENSYCSSNSEDYYITIDGFLGKYQLIKSIDTPTQRLERNFPVKLVNNSLLELKNRQLKNSMNLIKSALSAPLSLTQVISVSTITGMMMYVAIEYLPKILRTLFSNI</sequence>
<evidence type="ECO:0000313" key="2">
    <source>
        <dbReference type="Proteomes" id="UP000010366"/>
    </source>
</evidence>
<gene>
    <name evidence="1" type="ORF">Cha6605_3122</name>
</gene>
<reference evidence="1 2" key="1">
    <citation type="submission" date="2012-05" db="EMBL/GenBank/DDBJ databases">
        <title>Finished chromosome of genome of Chamaesiphon sp. PCC 6605.</title>
        <authorList>
            <consortium name="US DOE Joint Genome Institute"/>
            <person name="Gugger M."/>
            <person name="Coursin T."/>
            <person name="Rippka R."/>
            <person name="Tandeau De Marsac N."/>
            <person name="Huntemann M."/>
            <person name="Wei C.-L."/>
            <person name="Han J."/>
            <person name="Detter J.C."/>
            <person name="Han C."/>
            <person name="Tapia R."/>
            <person name="Chen A."/>
            <person name="Kyrpides N."/>
            <person name="Mavromatis K."/>
            <person name="Markowitz V."/>
            <person name="Szeto E."/>
            <person name="Ivanova N."/>
            <person name="Pagani I."/>
            <person name="Pati A."/>
            <person name="Goodwin L."/>
            <person name="Nordberg H.P."/>
            <person name="Cantor M.N."/>
            <person name="Hua S.X."/>
            <person name="Woyke T."/>
            <person name="Kerfeld C.A."/>
        </authorList>
    </citation>
    <scope>NUCLEOTIDE SEQUENCE [LARGE SCALE GENOMIC DNA]</scope>
    <source>
        <strain evidence="2">ATCC 27169 / PCC 6605</strain>
    </source>
</reference>
<dbReference type="eggNOG" id="ENOG502ZH23">
    <property type="taxonomic scope" value="Bacteria"/>
</dbReference>
<protein>
    <submittedName>
        <fullName evidence="1">Uncharacterized protein</fullName>
    </submittedName>
</protein>